<dbReference type="InterPro" id="IPR050985">
    <property type="entry name" value="Alpha-glycosidase_related"/>
</dbReference>
<proteinExistence type="predicted"/>
<dbReference type="Gene3D" id="3.20.20.70">
    <property type="entry name" value="Aldolase class I"/>
    <property type="match status" value="1"/>
</dbReference>
<comment type="caution">
    <text evidence="1">The sequence shown here is derived from an EMBL/GenBank/DDBJ whole genome shotgun (WGS) entry which is preliminary data.</text>
</comment>
<gene>
    <name evidence="1" type="ORF">AWH51_12180</name>
</gene>
<name>A0A154UZX1_9MICO</name>
<sequence>MTLLESREDGVLTCEPIECLEITVTAGQHQVTRVLDLVRRGGLLTAESPHDPDEDVTIAVRSGEPDELIFEVTTISDMSDLRISYVTLLDNFDRVVFPDTGRWFMNSLSPISAWRFRETTAIRINSFATPAFVFENLGGNAAFAIGLLTGTREMDVRVHEPASNRALNVQHRRFRVEYELGAVGPALGTTQRFGWVSTREEGHTAWFDALRRFSRLEQDRLAVAYQPDAAALATYWCSWVDWSSDQMDRRTFTDNVAAGLELGVRHFILDDGWFGPGLDSDYGTPLNIGDWQPDPIRFPDMPEMLRELRADGAKVLLWCAPHAVGPASHSFGENASLLVEDDRGTPIVNPTLFYSLCFRSPEARARMLGVVTSLIDAYEIDGFKFDLFNWLPAEECAGVHHLHDTESAMEGLVLHLAEARRAIDAVGRPMIVELKQDYASPQAAATGTVVRAGDAPYASKTNLERMVYMQARNLPALNDYQTFSPSASAQDVALIGLRMIAGGIPSWGKDLRTLTSPQRATMSALHRWYDSLLARGLGHGRSFTTDGTASMELKDGTVVIQTESSRVTRLPPTCVALVNSTTDHTITLSADTERTIITRIDVTDGSTRSVVEVLAAGTSEIPLATGEVAVLRAPEER</sequence>
<protein>
    <recommendedName>
        <fullName evidence="3">Alpha-galactosidase</fullName>
    </recommendedName>
</protein>
<dbReference type="SUPFAM" id="SSF51445">
    <property type="entry name" value="(Trans)glycosidases"/>
    <property type="match status" value="1"/>
</dbReference>
<organism evidence="1 2">
    <name type="scientific">Clavibacter tessellarius</name>
    <dbReference type="NCBI Taxonomy" id="31965"/>
    <lineage>
        <taxon>Bacteria</taxon>
        <taxon>Bacillati</taxon>
        <taxon>Actinomycetota</taxon>
        <taxon>Actinomycetes</taxon>
        <taxon>Micrococcales</taxon>
        <taxon>Microbacteriaceae</taxon>
        <taxon>Clavibacter</taxon>
    </lineage>
</organism>
<dbReference type="STRING" id="31965.AWH51_12180"/>
<dbReference type="Pfam" id="PF02065">
    <property type="entry name" value="Melibiase"/>
    <property type="match status" value="1"/>
</dbReference>
<accession>A0A154UZX1</accession>
<dbReference type="InterPro" id="IPR013785">
    <property type="entry name" value="Aldolase_TIM"/>
</dbReference>
<reference evidence="1 2" key="1">
    <citation type="submission" date="2016-01" db="EMBL/GenBank/DDBJ databases">
        <title>Draft genome sequence of Clavibacter michiganensis subsp. tessellarius DOAB 609.</title>
        <authorList>
            <person name="Tambong J.T."/>
        </authorList>
    </citation>
    <scope>NUCLEOTIDE SEQUENCE [LARGE SCALE GENOMIC DNA]</scope>
    <source>
        <strain evidence="1 2">DOAB 609</strain>
    </source>
</reference>
<dbReference type="InterPro" id="IPR017853">
    <property type="entry name" value="GH"/>
</dbReference>
<dbReference type="RefSeq" id="WP_063071988.1">
    <property type="nucleotide sequence ID" value="NZ_LQXA01000036.1"/>
</dbReference>
<evidence type="ECO:0000313" key="2">
    <source>
        <dbReference type="Proteomes" id="UP000076218"/>
    </source>
</evidence>
<dbReference type="AlphaFoldDB" id="A0A154UZX1"/>
<evidence type="ECO:0008006" key="3">
    <source>
        <dbReference type="Google" id="ProtNLM"/>
    </source>
</evidence>
<dbReference type="GO" id="GO:0004557">
    <property type="term" value="F:alpha-galactosidase activity"/>
    <property type="evidence" value="ECO:0007669"/>
    <property type="project" value="UniProtKB-ARBA"/>
</dbReference>
<evidence type="ECO:0000313" key="1">
    <source>
        <dbReference type="EMBL" id="KZC94663.1"/>
    </source>
</evidence>
<dbReference type="PANTHER" id="PTHR43053">
    <property type="entry name" value="GLYCOSIDASE FAMILY 31"/>
    <property type="match status" value="1"/>
</dbReference>
<dbReference type="OrthoDB" id="9758822at2"/>
<dbReference type="EMBL" id="LQXA01000036">
    <property type="protein sequence ID" value="KZC94663.1"/>
    <property type="molecule type" value="Genomic_DNA"/>
</dbReference>
<dbReference type="Proteomes" id="UP000076218">
    <property type="component" value="Unassembled WGS sequence"/>
</dbReference>